<dbReference type="Pfam" id="PF02110">
    <property type="entry name" value="HK"/>
    <property type="match status" value="1"/>
</dbReference>
<dbReference type="SUPFAM" id="SSF53613">
    <property type="entry name" value="Ribokinase-like"/>
    <property type="match status" value="1"/>
</dbReference>
<dbReference type="GO" id="GO:0005524">
    <property type="term" value="F:ATP binding"/>
    <property type="evidence" value="ECO:0007669"/>
    <property type="project" value="UniProtKB-UniRule"/>
</dbReference>
<comment type="catalytic activity">
    <reaction evidence="1 11">
        <text>5-(2-hydroxyethyl)-4-methylthiazole + ATP = 4-methyl-5-(2-phosphooxyethyl)-thiazole + ADP + H(+)</text>
        <dbReference type="Rhea" id="RHEA:24212"/>
        <dbReference type="ChEBI" id="CHEBI:15378"/>
        <dbReference type="ChEBI" id="CHEBI:17957"/>
        <dbReference type="ChEBI" id="CHEBI:30616"/>
        <dbReference type="ChEBI" id="CHEBI:58296"/>
        <dbReference type="ChEBI" id="CHEBI:456216"/>
        <dbReference type="EC" id="2.7.1.50"/>
    </reaction>
</comment>
<reference evidence="12 13" key="1">
    <citation type="submission" date="2020-11" db="EMBL/GenBank/DDBJ databases">
        <title>Corynebacterium sp. ZJ-599.</title>
        <authorList>
            <person name="Zhou J."/>
        </authorList>
    </citation>
    <scope>NUCLEOTIDE SEQUENCE [LARGE SCALE GENOMIC DNA]</scope>
    <source>
        <strain evidence="12 13">ZJ-599</strain>
    </source>
</reference>
<dbReference type="InterPro" id="IPR000417">
    <property type="entry name" value="Hyethyz_kinase"/>
</dbReference>
<dbReference type="InterPro" id="IPR029056">
    <property type="entry name" value="Ribokinase-like"/>
</dbReference>
<evidence type="ECO:0000256" key="2">
    <source>
        <dbReference type="ARBA" id="ARBA00001946"/>
    </source>
</evidence>
<evidence type="ECO:0000256" key="8">
    <source>
        <dbReference type="ARBA" id="ARBA00022840"/>
    </source>
</evidence>
<dbReference type="GO" id="GO:0004417">
    <property type="term" value="F:hydroxyethylthiazole kinase activity"/>
    <property type="evidence" value="ECO:0007669"/>
    <property type="project" value="UniProtKB-UniRule"/>
</dbReference>
<comment type="function">
    <text evidence="11">Catalyzes the phosphorylation of the hydroxyl group of 4-methyl-5-beta-hydroxyethylthiazole (THZ).</text>
</comment>
<dbReference type="Gene3D" id="3.40.1190.20">
    <property type="match status" value="1"/>
</dbReference>
<proteinExistence type="inferred from homology"/>
<comment type="pathway">
    <text evidence="3 11">Cofactor biosynthesis; thiamine diphosphate biosynthesis; 4-methyl-5-(2-phosphoethyl)-thiazole from 5-(2-hydroxyethyl)-4-methylthiazole: step 1/1.</text>
</comment>
<dbReference type="GO" id="GO:0009229">
    <property type="term" value="P:thiamine diphosphate biosynthetic process"/>
    <property type="evidence" value="ECO:0007669"/>
    <property type="project" value="UniProtKB-UniRule"/>
</dbReference>
<evidence type="ECO:0000256" key="10">
    <source>
        <dbReference type="ARBA" id="ARBA00022977"/>
    </source>
</evidence>
<dbReference type="UniPathway" id="UPA00060">
    <property type="reaction ID" value="UER00139"/>
</dbReference>
<feature type="binding site" evidence="11">
    <location>
        <position position="108"/>
    </location>
    <ligand>
        <name>ATP</name>
        <dbReference type="ChEBI" id="CHEBI:30616"/>
    </ligand>
</feature>
<name>A0A7T0KGH2_9CORY</name>
<evidence type="ECO:0000256" key="5">
    <source>
        <dbReference type="ARBA" id="ARBA00022723"/>
    </source>
</evidence>
<dbReference type="KEGG" id="cliz:G7Y31_05730"/>
<keyword evidence="5 11" id="KW-0479">Metal-binding</keyword>
<comment type="cofactor">
    <cofactor evidence="2 11">
        <name>Mg(2+)</name>
        <dbReference type="ChEBI" id="CHEBI:18420"/>
    </cofactor>
</comment>
<dbReference type="GO" id="GO:0000287">
    <property type="term" value="F:magnesium ion binding"/>
    <property type="evidence" value="ECO:0007669"/>
    <property type="project" value="UniProtKB-UniRule"/>
</dbReference>
<feature type="binding site" evidence="11">
    <location>
        <position position="181"/>
    </location>
    <ligand>
        <name>substrate</name>
    </ligand>
</feature>
<keyword evidence="8 11" id="KW-0067">ATP-binding</keyword>
<accession>A0A7T0KGH2</accession>
<comment type="similarity">
    <text evidence="11">Belongs to the Thz kinase family.</text>
</comment>
<evidence type="ECO:0000313" key="13">
    <source>
        <dbReference type="Proteomes" id="UP000594681"/>
    </source>
</evidence>
<dbReference type="GO" id="GO:0009228">
    <property type="term" value="P:thiamine biosynthetic process"/>
    <property type="evidence" value="ECO:0007669"/>
    <property type="project" value="UniProtKB-KW"/>
</dbReference>
<feature type="binding site" evidence="11">
    <location>
        <position position="33"/>
    </location>
    <ligand>
        <name>substrate</name>
    </ligand>
</feature>
<evidence type="ECO:0000313" key="12">
    <source>
        <dbReference type="EMBL" id="QPK80316.1"/>
    </source>
</evidence>
<sequence length="257" mass="26010">MRAHRPLVQCLTNNVVSNFSANFLLAAGATPTMCDTPQESRAQAQSASGVLINLGTPTQERYEGMREAIAGANQAGTPWVLDPVAAGVLEHRTSFMREVLPHRPAAIRGNASEILALAGTGSGGRGVDATDAVDTALAAAVQLSSTYGSVVAISGPEDVIVSGNTTIRLCCGHPLLPLVVGTGCALGALTAAYLGAVKDPLVAVTAAHAHQGAAGQAAARTASAPGSFAVALIDALYDLSAAEIADLVSWEVSTHAH</sequence>
<keyword evidence="9 11" id="KW-0460">Magnesium</keyword>
<keyword evidence="6 11" id="KW-0547">Nucleotide-binding</keyword>
<evidence type="ECO:0000256" key="3">
    <source>
        <dbReference type="ARBA" id="ARBA00004868"/>
    </source>
</evidence>
<dbReference type="EC" id="2.7.1.50" evidence="11"/>
<evidence type="ECO:0000256" key="1">
    <source>
        <dbReference type="ARBA" id="ARBA00001771"/>
    </source>
</evidence>
<dbReference type="PRINTS" id="PR01099">
    <property type="entry name" value="HYETHTZKNASE"/>
</dbReference>
<organism evidence="12 13">
    <name type="scientific">Corynebacterium lizhenjunii</name>
    <dbReference type="NCBI Taxonomy" id="2709394"/>
    <lineage>
        <taxon>Bacteria</taxon>
        <taxon>Bacillati</taxon>
        <taxon>Actinomycetota</taxon>
        <taxon>Actinomycetes</taxon>
        <taxon>Mycobacteriales</taxon>
        <taxon>Corynebacteriaceae</taxon>
        <taxon>Corynebacterium</taxon>
    </lineage>
</organism>
<dbReference type="PIRSF" id="PIRSF000513">
    <property type="entry name" value="Thz_kinase"/>
    <property type="match status" value="1"/>
</dbReference>
<dbReference type="AlphaFoldDB" id="A0A7T0KGH2"/>
<dbReference type="HAMAP" id="MF_00228">
    <property type="entry name" value="Thz_kinase"/>
    <property type="match status" value="1"/>
</dbReference>
<evidence type="ECO:0000256" key="6">
    <source>
        <dbReference type="ARBA" id="ARBA00022741"/>
    </source>
</evidence>
<dbReference type="CDD" id="cd01170">
    <property type="entry name" value="THZ_kinase"/>
    <property type="match status" value="1"/>
</dbReference>
<dbReference type="NCBIfam" id="NF006830">
    <property type="entry name" value="PRK09355.1"/>
    <property type="match status" value="1"/>
</dbReference>
<gene>
    <name evidence="11 12" type="primary">thiM</name>
    <name evidence="12" type="ORF">G7Y31_05730</name>
</gene>
<evidence type="ECO:0000256" key="4">
    <source>
        <dbReference type="ARBA" id="ARBA00022679"/>
    </source>
</evidence>
<keyword evidence="13" id="KW-1185">Reference proteome</keyword>
<dbReference type="Proteomes" id="UP000594681">
    <property type="component" value="Chromosome"/>
</dbReference>
<protein>
    <recommendedName>
        <fullName evidence="11">Hydroxyethylthiazole kinase</fullName>
        <ecNumber evidence="11">2.7.1.50</ecNumber>
    </recommendedName>
    <alternativeName>
        <fullName evidence="11">4-methyl-5-beta-hydroxyethylthiazole kinase</fullName>
        <shortName evidence="11">TH kinase</shortName>
        <shortName evidence="11">Thz kinase</shortName>
    </alternativeName>
</protein>
<dbReference type="EMBL" id="CP064954">
    <property type="protein sequence ID" value="QPK80316.1"/>
    <property type="molecule type" value="Genomic_DNA"/>
</dbReference>
<keyword evidence="4 11" id="KW-0808">Transferase</keyword>
<feature type="binding site" evidence="11">
    <location>
        <position position="154"/>
    </location>
    <ligand>
        <name>ATP</name>
        <dbReference type="ChEBI" id="CHEBI:30616"/>
    </ligand>
</feature>
<evidence type="ECO:0000256" key="11">
    <source>
        <dbReference type="HAMAP-Rule" id="MF_00228"/>
    </source>
</evidence>
<keyword evidence="7 11" id="KW-0418">Kinase</keyword>
<evidence type="ECO:0000256" key="7">
    <source>
        <dbReference type="ARBA" id="ARBA00022777"/>
    </source>
</evidence>
<evidence type="ECO:0000256" key="9">
    <source>
        <dbReference type="ARBA" id="ARBA00022842"/>
    </source>
</evidence>
<keyword evidence="10 11" id="KW-0784">Thiamine biosynthesis</keyword>